<organism evidence="9 10">
    <name type="scientific">Candidatus Zymogenus saltonus</name>
    <dbReference type="NCBI Taxonomy" id="2844893"/>
    <lineage>
        <taxon>Bacteria</taxon>
        <taxon>Deltaproteobacteria</taxon>
        <taxon>Candidatus Zymogenia</taxon>
        <taxon>Candidatus Zymogeniales</taxon>
        <taxon>Candidatus Zymogenaceae</taxon>
        <taxon>Candidatus Zymogenus</taxon>
    </lineage>
</organism>
<dbReference type="AlphaFoldDB" id="A0A9D8KEK6"/>
<dbReference type="PANTHER" id="PTHR43330:SF27">
    <property type="entry name" value="METHIONINE AMINOPEPTIDASE"/>
    <property type="match status" value="1"/>
</dbReference>
<protein>
    <recommendedName>
        <fullName evidence="6 7">Methionine aminopeptidase</fullName>
        <shortName evidence="6">MAP</shortName>
        <shortName evidence="6">MetAP</shortName>
        <ecNumber evidence="6 7">3.4.11.18</ecNumber>
    </recommendedName>
    <alternativeName>
        <fullName evidence="6">Peptidase M</fullName>
    </alternativeName>
</protein>
<feature type="binding site" evidence="6">
    <location>
        <position position="232"/>
    </location>
    <ligand>
        <name>a divalent metal cation</name>
        <dbReference type="ChEBI" id="CHEBI:60240"/>
        <label>2</label>
        <note>catalytic</note>
    </ligand>
</feature>
<feature type="domain" description="Peptidase M24" evidence="8">
    <location>
        <begin position="11"/>
        <end position="238"/>
    </location>
</feature>
<evidence type="ECO:0000313" key="10">
    <source>
        <dbReference type="Proteomes" id="UP000809273"/>
    </source>
</evidence>
<dbReference type="PRINTS" id="PR00599">
    <property type="entry name" value="MAPEPTIDASE"/>
</dbReference>
<evidence type="ECO:0000259" key="8">
    <source>
        <dbReference type="Pfam" id="PF00557"/>
    </source>
</evidence>
<evidence type="ECO:0000256" key="3">
    <source>
        <dbReference type="ARBA" id="ARBA00022670"/>
    </source>
</evidence>
<comment type="cofactor">
    <cofactor evidence="6">
        <name>Co(2+)</name>
        <dbReference type="ChEBI" id="CHEBI:48828"/>
    </cofactor>
    <cofactor evidence="6">
        <name>Zn(2+)</name>
        <dbReference type="ChEBI" id="CHEBI:29105"/>
    </cofactor>
    <cofactor evidence="6">
        <name>Mn(2+)</name>
        <dbReference type="ChEBI" id="CHEBI:29035"/>
    </cofactor>
    <cofactor evidence="6">
        <name>Fe(2+)</name>
        <dbReference type="ChEBI" id="CHEBI:29033"/>
    </cofactor>
    <text evidence="6">Binds 2 divalent metal cations per subunit. Has a high-affinity and a low affinity metal-binding site. The true nature of the physiological cofactor is under debate. The enzyme is active with cobalt, zinc, manganese or divalent iron ions. Most likely, methionine aminopeptidases function as mononuclear Fe(2+)-metalloproteases under physiological conditions, and the catalytically relevant metal-binding site has been assigned to the histidine-containing high-affinity site.</text>
</comment>
<feature type="binding site" evidence="6">
    <location>
        <position position="201"/>
    </location>
    <ligand>
        <name>a divalent metal cation</name>
        <dbReference type="ChEBI" id="CHEBI:60240"/>
        <label>2</label>
        <note>catalytic</note>
    </ligand>
</feature>
<name>A0A9D8KEK6_9DELT</name>
<dbReference type="HAMAP" id="MF_01974">
    <property type="entry name" value="MetAP_1"/>
    <property type="match status" value="1"/>
</dbReference>
<dbReference type="PANTHER" id="PTHR43330">
    <property type="entry name" value="METHIONINE AMINOPEPTIDASE"/>
    <property type="match status" value="1"/>
</dbReference>
<evidence type="ECO:0000256" key="4">
    <source>
        <dbReference type="ARBA" id="ARBA00022723"/>
    </source>
</evidence>
<evidence type="ECO:0000256" key="5">
    <source>
        <dbReference type="ARBA" id="ARBA00022801"/>
    </source>
</evidence>
<keyword evidence="5 6" id="KW-0378">Hydrolase</keyword>
<reference evidence="9" key="2">
    <citation type="submission" date="2021-01" db="EMBL/GenBank/DDBJ databases">
        <authorList>
            <person name="Hahn C.R."/>
            <person name="Youssef N.H."/>
            <person name="Elshahed M."/>
        </authorList>
    </citation>
    <scope>NUCLEOTIDE SEQUENCE</scope>
    <source>
        <strain evidence="9">Zod_Metabat.24</strain>
    </source>
</reference>
<dbReference type="EC" id="3.4.11.18" evidence="6 7"/>
<dbReference type="SUPFAM" id="SSF55920">
    <property type="entry name" value="Creatinase/aminopeptidase"/>
    <property type="match status" value="1"/>
</dbReference>
<feature type="binding site" evidence="6">
    <location>
        <position position="105"/>
    </location>
    <ligand>
        <name>a divalent metal cation</name>
        <dbReference type="ChEBI" id="CHEBI:60240"/>
        <label>2</label>
        <note>catalytic</note>
    </ligand>
</feature>
<dbReference type="GO" id="GO:0070006">
    <property type="term" value="F:metalloaminopeptidase activity"/>
    <property type="evidence" value="ECO:0007669"/>
    <property type="project" value="UniProtKB-UniRule"/>
</dbReference>
<dbReference type="GO" id="GO:0046872">
    <property type="term" value="F:metal ion binding"/>
    <property type="evidence" value="ECO:0007669"/>
    <property type="project" value="UniProtKB-UniRule"/>
</dbReference>
<evidence type="ECO:0000256" key="6">
    <source>
        <dbReference type="HAMAP-Rule" id="MF_01974"/>
    </source>
</evidence>
<dbReference type="InterPro" id="IPR002467">
    <property type="entry name" value="Pept_M24A_MAP1"/>
</dbReference>
<reference evidence="9" key="1">
    <citation type="journal article" date="2021" name="Environ. Microbiol.">
        <title>Genomic characterization of three novel Desulfobacterota classes expand the metabolic and phylogenetic diversity of the phylum.</title>
        <authorList>
            <person name="Murphy C.L."/>
            <person name="Biggerstaff J."/>
            <person name="Eichhorn A."/>
            <person name="Ewing E."/>
            <person name="Shahan R."/>
            <person name="Soriano D."/>
            <person name="Stewart S."/>
            <person name="VanMol K."/>
            <person name="Walker R."/>
            <person name="Walters P."/>
            <person name="Elshahed M.S."/>
            <person name="Youssef N.H."/>
        </authorList>
    </citation>
    <scope>NUCLEOTIDE SEQUENCE</scope>
    <source>
        <strain evidence="9">Zod_Metabat.24</strain>
    </source>
</reference>
<dbReference type="NCBIfam" id="TIGR00500">
    <property type="entry name" value="met_pdase_I"/>
    <property type="match status" value="1"/>
</dbReference>
<accession>A0A9D8KEK6</accession>
<feature type="binding site" evidence="6">
    <location>
        <position position="175"/>
    </location>
    <ligand>
        <name>substrate</name>
    </ligand>
</feature>
<dbReference type="GO" id="GO:0005829">
    <property type="term" value="C:cytosol"/>
    <property type="evidence" value="ECO:0007669"/>
    <property type="project" value="TreeGrafter"/>
</dbReference>
<comment type="similarity">
    <text evidence="6">Belongs to the peptidase M24A family. Methionine aminopeptidase type 1 subfamily.</text>
</comment>
<dbReference type="EMBL" id="JAFGIX010000037">
    <property type="protein sequence ID" value="MBN1573053.1"/>
    <property type="molecule type" value="Genomic_DNA"/>
</dbReference>
<feature type="binding site" evidence="6">
    <location>
        <position position="77"/>
    </location>
    <ligand>
        <name>substrate</name>
    </ligand>
</feature>
<evidence type="ECO:0000256" key="1">
    <source>
        <dbReference type="ARBA" id="ARBA00002521"/>
    </source>
</evidence>
<dbReference type="Gene3D" id="3.90.230.10">
    <property type="entry name" value="Creatinase/methionine aminopeptidase superfamily"/>
    <property type="match status" value="1"/>
</dbReference>
<dbReference type="InterPro" id="IPR001714">
    <property type="entry name" value="Pept_M24_MAP"/>
</dbReference>
<comment type="catalytic activity">
    <reaction evidence="6 7">
        <text>Release of N-terminal amino acids, preferentially methionine, from peptides and arylamides.</text>
        <dbReference type="EC" id="3.4.11.18"/>
    </reaction>
</comment>
<evidence type="ECO:0000313" key="9">
    <source>
        <dbReference type="EMBL" id="MBN1573053.1"/>
    </source>
</evidence>
<dbReference type="GO" id="GO:0006508">
    <property type="term" value="P:proteolysis"/>
    <property type="evidence" value="ECO:0007669"/>
    <property type="project" value="UniProtKB-KW"/>
</dbReference>
<keyword evidence="4 6" id="KW-0479">Metal-binding</keyword>
<keyword evidence="2 6" id="KW-0031">Aminopeptidase</keyword>
<dbReference type="GO" id="GO:0004239">
    <property type="term" value="F:initiator methionyl aminopeptidase activity"/>
    <property type="evidence" value="ECO:0007669"/>
    <property type="project" value="UniProtKB-UniRule"/>
</dbReference>
<comment type="subunit">
    <text evidence="6">Monomer.</text>
</comment>
<keyword evidence="3 6" id="KW-0645">Protease</keyword>
<feature type="binding site" evidence="6">
    <location>
        <position position="232"/>
    </location>
    <ligand>
        <name>a divalent metal cation</name>
        <dbReference type="ChEBI" id="CHEBI:60240"/>
        <label>1</label>
    </ligand>
</feature>
<feature type="binding site" evidence="6">
    <location>
        <position position="105"/>
    </location>
    <ligand>
        <name>a divalent metal cation</name>
        <dbReference type="ChEBI" id="CHEBI:60240"/>
        <label>1</label>
    </ligand>
</feature>
<dbReference type="Proteomes" id="UP000809273">
    <property type="component" value="Unassembled WGS sequence"/>
</dbReference>
<sequence length="249" mass="27077">MINIRTKREIEHLREANRIVAGAYKVLVKAVEPGVTTAELDAIAEDYIRKEGAEPAFLGYRGYPASLCVSINEEVVHGIPGKREIREGDVVSLDLGSKKNGYYGDSALTVAVGDVDDKIVELIRVTEESLYAGIEQARVGNRLYDISAAVQEHVEANGFSVVRQFVGHGIGQEMHEDPQIPNFGTAGTGVRLKEGMVFAIEPMVNMGGWEVKVLEDDWTVVTIDGSLSAHFEHSIAITSDGPIILSDRG</sequence>
<comment type="function">
    <text evidence="1 6">Removes the N-terminal methionine from nascent proteins. The N-terminal methionine is often cleaved when the second residue in the primary sequence is small and uncharged (Met-Ala-, Cys, Gly, Pro, Ser, Thr, or Val). Requires deformylation of the N(alpha)-formylated initiator methionine before it can be hydrolyzed.</text>
</comment>
<comment type="caution">
    <text evidence="9">The sequence shown here is derived from an EMBL/GenBank/DDBJ whole genome shotgun (WGS) entry which is preliminary data.</text>
</comment>
<evidence type="ECO:0000256" key="7">
    <source>
        <dbReference type="RuleBase" id="RU003653"/>
    </source>
</evidence>
<evidence type="ECO:0000256" key="2">
    <source>
        <dbReference type="ARBA" id="ARBA00022438"/>
    </source>
</evidence>
<dbReference type="Pfam" id="PF00557">
    <property type="entry name" value="Peptidase_M24"/>
    <property type="match status" value="1"/>
</dbReference>
<dbReference type="PROSITE" id="PS00680">
    <property type="entry name" value="MAP_1"/>
    <property type="match status" value="1"/>
</dbReference>
<feature type="binding site" evidence="6">
    <location>
        <position position="94"/>
    </location>
    <ligand>
        <name>a divalent metal cation</name>
        <dbReference type="ChEBI" id="CHEBI:60240"/>
        <label>1</label>
    </ligand>
</feature>
<gene>
    <name evidence="6 9" type="primary">map</name>
    <name evidence="9" type="ORF">JW984_07655</name>
</gene>
<proteinExistence type="inferred from homology"/>
<dbReference type="CDD" id="cd01086">
    <property type="entry name" value="MetAP1"/>
    <property type="match status" value="1"/>
</dbReference>
<feature type="binding site" evidence="6">
    <location>
        <position position="168"/>
    </location>
    <ligand>
        <name>a divalent metal cation</name>
        <dbReference type="ChEBI" id="CHEBI:60240"/>
        <label>2</label>
        <note>catalytic</note>
    </ligand>
</feature>
<dbReference type="InterPro" id="IPR000994">
    <property type="entry name" value="Pept_M24"/>
</dbReference>
<dbReference type="InterPro" id="IPR036005">
    <property type="entry name" value="Creatinase/aminopeptidase-like"/>
</dbReference>